<dbReference type="Gene3D" id="3.40.50.1010">
    <property type="entry name" value="5'-nuclease"/>
    <property type="match status" value="1"/>
</dbReference>
<organism evidence="2 3">
    <name type="scientific">Brevundimonas vitisensis</name>
    <dbReference type="NCBI Taxonomy" id="2800818"/>
    <lineage>
        <taxon>Bacteria</taxon>
        <taxon>Pseudomonadati</taxon>
        <taxon>Pseudomonadota</taxon>
        <taxon>Alphaproteobacteria</taxon>
        <taxon>Caulobacterales</taxon>
        <taxon>Caulobacteraceae</taxon>
        <taxon>Brevundimonas</taxon>
    </lineage>
</organism>
<reference evidence="2 3" key="1">
    <citation type="submission" date="2021-01" db="EMBL/GenBank/DDBJ databases">
        <title>Brevundimonas vitis sp. nov., an bacterium isolated from grape (Vitis vinifera).</title>
        <authorList>
            <person name="Jiang L."/>
            <person name="Lee J."/>
        </authorList>
    </citation>
    <scope>NUCLEOTIDE SEQUENCE [LARGE SCALE GENOMIC DNA]</scope>
    <source>
        <strain evidence="2 3">GRTSA-9</strain>
    </source>
</reference>
<dbReference type="EMBL" id="CP067977">
    <property type="protein sequence ID" value="QQQ19900.1"/>
    <property type="molecule type" value="Genomic_DNA"/>
</dbReference>
<accession>A0ABX7BR05</accession>
<dbReference type="RefSeq" id="WP_201104386.1">
    <property type="nucleotide sequence ID" value="NZ_CP067977.1"/>
</dbReference>
<protein>
    <submittedName>
        <fullName evidence="2">PIN domain-containing protein</fullName>
    </submittedName>
</protein>
<keyword evidence="3" id="KW-1185">Reference proteome</keyword>
<evidence type="ECO:0000313" key="3">
    <source>
        <dbReference type="Proteomes" id="UP000595448"/>
    </source>
</evidence>
<gene>
    <name evidence="2" type="ORF">JIP62_07400</name>
</gene>
<dbReference type="Proteomes" id="UP000595448">
    <property type="component" value="Chromosome"/>
</dbReference>
<evidence type="ECO:0000259" key="1">
    <source>
        <dbReference type="Pfam" id="PF01850"/>
    </source>
</evidence>
<proteinExistence type="predicted"/>
<dbReference type="CDD" id="cd18692">
    <property type="entry name" value="PIN_VapC-like"/>
    <property type="match status" value="1"/>
</dbReference>
<feature type="domain" description="PIN" evidence="1">
    <location>
        <begin position="7"/>
        <end position="122"/>
    </location>
</feature>
<dbReference type="InterPro" id="IPR029060">
    <property type="entry name" value="PIN-like_dom_sf"/>
</dbReference>
<sequence>MIAGAEVFLDTHILIYAAQGRRVAPEKREIARNIILQGRYGTSGQVLAEFFSLATQKGVRPLSMETAARWVRTLAKKPCQSIDPPLVLAAVALSERYRISYWDAAIIAAAERLGAKVVYSENLNHGQTYGSVRVENPFLPA</sequence>
<name>A0ABX7BR05_9CAUL</name>
<dbReference type="SUPFAM" id="SSF88723">
    <property type="entry name" value="PIN domain-like"/>
    <property type="match status" value="1"/>
</dbReference>
<dbReference type="Pfam" id="PF01850">
    <property type="entry name" value="PIN"/>
    <property type="match status" value="1"/>
</dbReference>
<dbReference type="InterPro" id="IPR002716">
    <property type="entry name" value="PIN_dom"/>
</dbReference>
<evidence type="ECO:0000313" key="2">
    <source>
        <dbReference type="EMBL" id="QQQ19900.1"/>
    </source>
</evidence>